<proteinExistence type="predicted"/>
<comment type="caution">
    <text evidence="1">The sequence shown here is derived from an EMBL/GenBank/DDBJ whole genome shotgun (WGS) entry which is preliminary data.</text>
</comment>
<dbReference type="RefSeq" id="WP_226604675.1">
    <property type="nucleotide sequence ID" value="NZ_JAJAQI010000004.1"/>
</dbReference>
<organism evidence="1 2">
    <name type="scientific">Roseicella aerolata</name>
    <dbReference type="NCBI Taxonomy" id="2883479"/>
    <lineage>
        <taxon>Bacteria</taxon>
        <taxon>Pseudomonadati</taxon>
        <taxon>Pseudomonadota</taxon>
        <taxon>Alphaproteobacteria</taxon>
        <taxon>Acetobacterales</taxon>
        <taxon>Roseomonadaceae</taxon>
        <taxon>Roseicella</taxon>
    </lineage>
</organism>
<name>A0A9X1IBJ9_9PROT</name>
<reference evidence="1" key="1">
    <citation type="submission" date="2021-10" db="EMBL/GenBank/DDBJ databases">
        <title>Roseicella aerolatum sp. nov., isolated from aerosols of e-waste dismantling site.</title>
        <authorList>
            <person name="Qin T."/>
        </authorList>
    </citation>
    <scope>NUCLEOTIDE SEQUENCE</scope>
    <source>
        <strain evidence="1">GB24</strain>
    </source>
</reference>
<keyword evidence="2" id="KW-1185">Reference proteome</keyword>
<evidence type="ECO:0000313" key="1">
    <source>
        <dbReference type="EMBL" id="MCB4820844.1"/>
    </source>
</evidence>
<accession>A0A9X1IBJ9</accession>
<evidence type="ECO:0000313" key="2">
    <source>
        <dbReference type="Proteomes" id="UP001139311"/>
    </source>
</evidence>
<dbReference type="Proteomes" id="UP001139311">
    <property type="component" value="Unassembled WGS sequence"/>
</dbReference>
<protein>
    <submittedName>
        <fullName evidence="1">Uncharacterized protein</fullName>
    </submittedName>
</protein>
<dbReference type="AlphaFoldDB" id="A0A9X1IBJ9"/>
<sequence>MSQDVDITRVAAALKTPGLRYRSFDNEPVRPVSPPAAKAAVTIPALETPVMDVPEAPRASEEASPTMTLIADALSSMAPPVPPPASAAATGGPSAWPLLDAVRQPAGTPVDAMAGGTLVRLFGTAAAPTAAPPADPPRAGWLPGVVAAAPVPPAPLLPAAAPPPLVPAGRVTVPLTDLFHTLGHGQPAAPSPFAALRLPGGTPGSR</sequence>
<gene>
    <name evidence="1" type="ORF">LHA35_03760</name>
</gene>
<dbReference type="EMBL" id="JAJAQI010000004">
    <property type="protein sequence ID" value="MCB4820844.1"/>
    <property type="molecule type" value="Genomic_DNA"/>
</dbReference>